<dbReference type="AlphaFoldDB" id="A0A7X5TTD6"/>
<protein>
    <submittedName>
        <fullName evidence="1">Uncharacterized protein</fullName>
    </submittedName>
</protein>
<accession>A0A7X5TTD6</accession>
<organism evidence="1 2">
    <name type="scientific">Lysinibacter cavernae</name>
    <dbReference type="NCBI Taxonomy" id="1640652"/>
    <lineage>
        <taxon>Bacteria</taxon>
        <taxon>Bacillati</taxon>
        <taxon>Actinomycetota</taxon>
        <taxon>Actinomycetes</taxon>
        <taxon>Micrococcales</taxon>
        <taxon>Microbacteriaceae</taxon>
        <taxon>Lysinibacter</taxon>
    </lineage>
</organism>
<evidence type="ECO:0000313" key="2">
    <source>
        <dbReference type="Proteomes" id="UP000541033"/>
    </source>
</evidence>
<gene>
    <name evidence="1" type="ORF">FHX76_001247</name>
</gene>
<reference evidence="1 2" key="1">
    <citation type="submission" date="2020-02" db="EMBL/GenBank/DDBJ databases">
        <title>Sequencing the genomes of 1000 actinobacteria strains.</title>
        <authorList>
            <person name="Klenk H.-P."/>
        </authorList>
    </citation>
    <scope>NUCLEOTIDE SEQUENCE [LARGE SCALE GENOMIC DNA]</scope>
    <source>
        <strain evidence="1 2">DSM 27960</strain>
    </source>
</reference>
<sequence>MHFSHVAAGGVCQVTPQHRTTELTVSRLRFERTTQDRIETTLKVLLGQLTDEEAALRLSVPLDDIVMWVNRLQRMPEGLFR</sequence>
<proteinExistence type="predicted"/>
<dbReference type="EMBL" id="JAAMOX010000001">
    <property type="protein sequence ID" value="NIH53379.1"/>
    <property type="molecule type" value="Genomic_DNA"/>
</dbReference>
<evidence type="ECO:0000313" key="1">
    <source>
        <dbReference type="EMBL" id="NIH53379.1"/>
    </source>
</evidence>
<dbReference type="Proteomes" id="UP000541033">
    <property type="component" value="Unassembled WGS sequence"/>
</dbReference>
<dbReference type="RefSeq" id="WP_167148944.1">
    <property type="nucleotide sequence ID" value="NZ_JAAMOX010000001.1"/>
</dbReference>
<comment type="caution">
    <text evidence="1">The sequence shown here is derived from an EMBL/GenBank/DDBJ whole genome shotgun (WGS) entry which is preliminary data.</text>
</comment>
<keyword evidence="2" id="KW-1185">Reference proteome</keyword>
<name>A0A7X5TTD6_9MICO</name>